<accession>A0A9X2SX73</accession>
<dbReference type="AlphaFoldDB" id="A0A9X2SX73"/>
<evidence type="ECO:0000313" key="1">
    <source>
        <dbReference type="EMBL" id="MCR6510044.1"/>
    </source>
</evidence>
<gene>
    <name evidence="1" type="ORF">M1B78_18330</name>
</gene>
<reference evidence="1" key="2">
    <citation type="submission" date="2022-04" db="EMBL/GenBank/DDBJ databases">
        <authorList>
            <person name="Fokt H."/>
            <person name="Baines J."/>
        </authorList>
    </citation>
    <scope>NUCLEOTIDE SEQUENCE</scope>
    <source>
        <strain evidence="1">KH569_7</strain>
    </source>
</reference>
<reference evidence="1" key="1">
    <citation type="journal article" date="2022" name="Arch. Microbiol.">
        <title>Bacteroides muris sp. nov. isolated from the cecum of wild-derived house mice.</title>
        <authorList>
            <person name="Fokt H."/>
            <person name="Unni R."/>
            <person name="Repnik U."/>
            <person name="Schmitz R.A."/>
            <person name="Bramkamp M."/>
            <person name="Baines J.F."/>
            <person name="Unterweger D."/>
        </authorList>
    </citation>
    <scope>NUCLEOTIDE SEQUENCE</scope>
    <source>
        <strain evidence="1">KH569_7</strain>
    </source>
</reference>
<dbReference type="Proteomes" id="UP001143810">
    <property type="component" value="Unassembled WGS sequence"/>
</dbReference>
<protein>
    <submittedName>
        <fullName evidence="1">Uncharacterized protein</fullName>
    </submittedName>
</protein>
<dbReference type="RefSeq" id="WP_118358110.1">
    <property type="nucleotide sequence ID" value="NZ_JAMZEE010000103.1"/>
</dbReference>
<evidence type="ECO:0000313" key="2">
    <source>
        <dbReference type="Proteomes" id="UP001143810"/>
    </source>
</evidence>
<name>A0A9X2SX73_9BACE</name>
<proteinExistence type="predicted"/>
<dbReference type="EMBL" id="JAMZEE010000103">
    <property type="protein sequence ID" value="MCR6510044.1"/>
    <property type="molecule type" value="Genomic_DNA"/>
</dbReference>
<comment type="caution">
    <text evidence="1">The sequence shown here is derived from an EMBL/GenBank/DDBJ whole genome shotgun (WGS) entry which is preliminary data.</text>
</comment>
<sequence length="119" mass="13428">MAEKQDIREDQMTEMTNPQKIRCLDSEGNSGLILLSTLLLKTMRNVGYLSSNDLKNVGTSCGYAISTEDGSGINGLFLSIEAMGYYFQIKVSYTGDSLKFRVYNKESDIWINWRSISFT</sequence>
<organism evidence="1 2">
    <name type="scientific">Bacteroides muris</name>
    <name type="common">ex Fokt et al. 2023</name>
    <dbReference type="NCBI Taxonomy" id="2937417"/>
    <lineage>
        <taxon>Bacteria</taxon>
        <taxon>Pseudomonadati</taxon>
        <taxon>Bacteroidota</taxon>
        <taxon>Bacteroidia</taxon>
        <taxon>Bacteroidales</taxon>
        <taxon>Bacteroidaceae</taxon>
        <taxon>Bacteroides</taxon>
    </lineage>
</organism>